<dbReference type="PANTHER" id="PTHR30055">
    <property type="entry name" value="HTH-TYPE TRANSCRIPTIONAL REGULATOR RUTR"/>
    <property type="match status" value="1"/>
</dbReference>
<dbReference type="PROSITE" id="PS50977">
    <property type="entry name" value="HTH_TETR_2"/>
    <property type="match status" value="1"/>
</dbReference>
<name>A0AAU2A2X9_9ACTN</name>
<feature type="compositionally biased region" description="Basic and acidic residues" evidence="5">
    <location>
        <begin position="1"/>
        <end position="23"/>
    </location>
</feature>
<sequence>MREGKMSKTRDAGETGDTGEERRGRPRSTATHQAILKATRDLLIEGGYARLTMDRVASRAGVGKQTVYRRWPSKAPMVGEAVIQGYLSTTTDGTASPLDTGDIDHDLRTWLHITATAMADPEYGALVRALTVASAENPADAESLYRQLAGPGQKALVHRLQTAVQSGQIRPDADLEAVADAFMGTLLHQILLGGSGVSGRRVEGLLDVVMAGLRREGS</sequence>
<dbReference type="Gene3D" id="1.10.10.60">
    <property type="entry name" value="Homeodomain-like"/>
    <property type="match status" value="1"/>
</dbReference>
<feature type="region of interest" description="Disordered" evidence="5">
    <location>
        <begin position="1"/>
        <end position="31"/>
    </location>
</feature>
<dbReference type="InterPro" id="IPR001647">
    <property type="entry name" value="HTH_TetR"/>
</dbReference>
<evidence type="ECO:0000256" key="3">
    <source>
        <dbReference type="ARBA" id="ARBA00023163"/>
    </source>
</evidence>
<dbReference type="InterPro" id="IPR009057">
    <property type="entry name" value="Homeodomain-like_sf"/>
</dbReference>
<evidence type="ECO:0000256" key="5">
    <source>
        <dbReference type="SAM" id="MobiDB-lite"/>
    </source>
</evidence>
<dbReference type="InterPro" id="IPR050109">
    <property type="entry name" value="HTH-type_TetR-like_transc_reg"/>
</dbReference>
<protein>
    <submittedName>
        <fullName evidence="7">TetR/AcrR family transcriptional regulator</fullName>
    </submittedName>
</protein>
<dbReference type="PRINTS" id="PR00455">
    <property type="entry name" value="HTHTETR"/>
</dbReference>
<keyword evidence="2 4" id="KW-0238">DNA-binding</keyword>
<dbReference type="Gene3D" id="1.10.357.10">
    <property type="entry name" value="Tetracycline Repressor, domain 2"/>
    <property type="match status" value="1"/>
</dbReference>
<dbReference type="GO" id="GO:0003700">
    <property type="term" value="F:DNA-binding transcription factor activity"/>
    <property type="evidence" value="ECO:0007669"/>
    <property type="project" value="TreeGrafter"/>
</dbReference>
<dbReference type="InterPro" id="IPR011075">
    <property type="entry name" value="TetR_C"/>
</dbReference>
<evidence type="ECO:0000256" key="1">
    <source>
        <dbReference type="ARBA" id="ARBA00023015"/>
    </source>
</evidence>
<keyword evidence="3" id="KW-0804">Transcription</keyword>
<dbReference type="Pfam" id="PF00440">
    <property type="entry name" value="TetR_N"/>
    <property type="match status" value="1"/>
</dbReference>
<dbReference type="SUPFAM" id="SSF46689">
    <property type="entry name" value="Homeodomain-like"/>
    <property type="match status" value="1"/>
</dbReference>
<dbReference type="PANTHER" id="PTHR30055:SF148">
    <property type="entry name" value="TETR-FAMILY TRANSCRIPTIONAL REGULATOR"/>
    <property type="match status" value="1"/>
</dbReference>
<dbReference type="Pfam" id="PF16859">
    <property type="entry name" value="TetR_C_11"/>
    <property type="match status" value="1"/>
</dbReference>
<dbReference type="EMBL" id="CP108222">
    <property type="protein sequence ID" value="WTT18208.1"/>
    <property type="molecule type" value="Genomic_DNA"/>
</dbReference>
<feature type="DNA-binding region" description="H-T-H motif" evidence="4">
    <location>
        <begin position="52"/>
        <end position="71"/>
    </location>
</feature>
<dbReference type="AlphaFoldDB" id="A0AAU2A2X9"/>
<evidence type="ECO:0000256" key="2">
    <source>
        <dbReference type="ARBA" id="ARBA00023125"/>
    </source>
</evidence>
<accession>A0AAU2A2X9</accession>
<evidence type="ECO:0000313" key="7">
    <source>
        <dbReference type="EMBL" id="WTT18208.1"/>
    </source>
</evidence>
<proteinExistence type="predicted"/>
<evidence type="ECO:0000259" key="6">
    <source>
        <dbReference type="PROSITE" id="PS50977"/>
    </source>
</evidence>
<dbReference type="SUPFAM" id="SSF48498">
    <property type="entry name" value="Tetracyclin repressor-like, C-terminal domain"/>
    <property type="match status" value="1"/>
</dbReference>
<evidence type="ECO:0000256" key="4">
    <source>
        <dbReference type="PROSITE-ProRule" id="PRU00335"/>
    </source>
</evidence>
<keyword evidence="1" id="KW-0805">Transcription regulation</keyword>
<feature type="domain" description="HTH tetR-type" evidence="6">
    <location>
        <begin position="29"/>
        <end position="89"/>
    </location>
</feature>
<dbReference type="InterPro" id="IPR036271">
    <property type="entry name" value="Tet_transcr_reg_TetR-rel_C_sf"/>
</dbReference>
<dbReference type="GO" id="GO:0000976">
    <property type="term" value="F:transcription cis-regulatory region binding"/>
    <property type="evidence" value="ECO:0007669"/>
    <property type="project" value="TreeGrafter"/>
</dbReference>
<reference evidence="7" key="1">
    <citation type="submission" date="2022-10" db="EMBL/GenBank/DDBJ databases">
        <title>The complete genomes of actinobacterial strains from the NBC collection.</title>
        <authorList>
            <person name="Joergensen T.S."/>
            <person name="Alvarez Arevalo M."/>
            <person name="Sterndorff E.B."/>
            <person name="Faurdal D."/>
            <person name="Vuksanovic O."/>
            <person name="Mourched A.-S."/>
            <person name="Charusanti P."/>
            <person name="Shaw S."/>
            <person name="Blin K."/>
            <person name="Weber T."/>
        </authorList>
    </citation>
    <scope>NUCLEOTIDE SEQUENCE</scope>
    <source>
        <strain evidence="7">NBC_00093</strain>
    </source>
</reference>
<gene>
    <name evidence="7" type="ORF">OHA22_23040</name>
</gene>
<organism evidence="7">
    <name type="scientific">Streptomyces sp. NBC_00093</name>
    <dbReference type="NCBI Taxonomy" id="2975649"/>
    <lineage>
        <taxon>Bacteria</taxon>
        <taxon>Bacillati</taxon>
        <taxon>Actinomycetota</taxon>
        <taxon>Actinomycetes</taxon>
        <taxon>Kitasatosporales</taxon>
        <taxon>Streptomycetaceae</taxon>
        <taxon>Streptomyces</taxon>
    </lineage>
</organism>